<dbReference type="SUPFAM" id="SSF56214">
    <property type="entry name" value="4'-phosphopantetheinyl transferase"/>
    <property type="match status" value="2"/>
</dbReference>
<organism evidence="5 6">
    <name type="scientific">Streptomyces stephensoniae</name>
    <dbReference type="NCBI Taxonomy" id="3375367"/>
    <lineage>
        <taxon>Bacteria</taxon>
        <taxon>Bacillati</taxon>
        <taxon>Actinomycetota</taxon>
        <taxon>Actinomycetes</taxon>
        <taxon>Kitasatosporales</taxon>
        <taxon>Streptomycetaceae</taxon>
        <taxon>Streptomyces</taxon>
    </lineage>
</organism>
<comment type="similarity">
    <text evidence="1">Belongs to the P-Pant transferase superfamily. Gsp/Sfp/HetI/AcpT family.</text>
</comment>
<accession>A0ABU2W0M5</accession>
<feature type="domain" description="4'-phosphopantetheinyl transferase" evidence="4">
    <location>
        <begin position="176"/>
        <end position="236"/>
    </location>
</feature>
<dbReference type="PANTHER" id="PTHR12215">
    <property type="entry name" value="PHOSPHOPANTETHEINE TRANSFERASE"/>
    <property type="match status" value="1"/>
</dbReference>
<reference evidence="6" key="1">
    <citation type="submission" date="2023-07" db="EMBL/GenBank/DDBJ databases">
        <title>30 novel species of actinomycetes from the DSMZ collection.</title>
        <authorList>
            <person name="Nouioui I."/>
        </authorList>
    </citation>
    <scope>NUCLEOTIDE SEQUENCE [LARGE SCALE GENOMIC DNA]</scope>
    <source>
        <strain evidence="6">DSM 40932</strain>
    </source>
</reference>
<feature type="compositionally biased region" description="Pro residues" evidence="3">
    <location>
        <begin position="1"/>
        <end position="14"/>
    </location>
</feature>
<feature type="compositionally biased region" description="Low complexity" evidence="3">
    <location>
        <begin position="15"/>
        <end position="26"/>
    </location>
</feature>
<dbReference type="Gene3D" id="3.90.470.20">
    <property type="entry name" value="4'-phosphopantetheinyl transferase domain"/>
    <property type="match status" value="1"/>
</dbReference>
<evidence type="ECO:0000256" key="2">
    <source>
        <dbReference type="ARBA" id="ARBA00022679"/>
    </source>
</evidence>
<evidence type="ECO:0000256" key="1">
    <source>
        <dbReference type="ARBA" id="ARBA00010990"/>
    </source>
</evidence>
<evidence type="ECO:0000313" key="6">
    <source>
        <dbReference type="Proteomes" id="UP001180556"/>
    </source>
</evidence>
<dbReference type="GO" id="GO:0016740">
    <property type="term" value="F:transferase activity"/>
    <property type="evidence" value="ECO:0007669"/>
    <property type="project" value="UniProtKB-KW"/>
</dbReference>
<proteinExistence type="inferred from homology"/>
<evidence type="ECO:0000256" key="3">
    <source>
        <dbReference type="SAM" id="MobiDB-lite"/>
    </source>
</evidence>
<dbReference type="InterPro" id="IPR050559">
    <property type="entry name" value="P-Pant_transferase_sf"/>
</dbReference>
<keyword evidence="6" id="KW-1185">Reference proteome</keyword>
<dbReference type="InterPro" id="IPR037143">
    <property type="entry name" value="4-PPantetheinyl_Trfase_dom_sf"/>
</dbReference>
<dbReference type="RefSeq" id="WP_311598370.1">
    <property type="nucleotide sequence ID" value="NZ_JAVRFG010000011.1"/>
</dbReference>
<evidence type="ECO:0000313" key="5">
    <source>
        <dbReference type="EMBL" id="MDT0490884.1"/>
    </source>
</evidence>
<keyword evidence="2 5" id="KW-0808">Transferase</keyword>
<dbReference type="Pfam" id="PF01648">
    <property type="entry name" value="ACPS"/>
    <property type="match status" value="1"/>
</dbReference>
<protein>
    <submittedName>
        <fullName evidence="5">4'-phosphopantetheinyl transferase superfamily protein</fullName>
    </submittedName>
</protein>
<dbReference type="EMBL" id="JAVRFG010000011">
    <property type="protein sequence ID" value="MDT0490884.1"/>
    <property type="molecule type" value="Genomic_DNA"/>
</dbReference>
<comment type="caution">
    <text evidence="5">The sequence shown here is derived from an EMBL/GenBank/DDBJ whole genome shotgun (WGS) entry which is preliminary data.</text>
</comment>
<feature type="region of interest" description="Disordered" evidence="3">
    <location>
        <begin position="1"/>
        <end position="69"/>
    </location>
</feature>
<dbReference type="PANTHER" id="PTHR12215:SF10">
    <property type="entry name" value="L-AMINOADIPATE-SEMIALDEHYDE DEHYDROGENASE-PHOSPHOPANTETHEINYL TRANSFERASE"/>
    <property type="match status" value="1"/>
</dbReference>
<gene>
    <name evidence="5" type="ORF">RM717_10230</name>
</gene>
<evidence type="ECO:0000259" key="4">
    <source>
        <dbReference type="Pfam" id="PF01648"/>
    </source>
</evidence>
<sequence>MTPPLASRMPPPPTSRSRPGSTASGPLSGSAADGTRPPGSAAGGILFPDPLPPLTSALPRQPPPTPARPHLWLVTTAVHQETVTRYAPLVLDPAELARAEEFRRPGDRATYMCAHVGLRRLLAAHLGIAPRAVSVARAPCPCCGEPHGRPVLPDGRLHFSLSHCEGLSLIAVAATPVGVDVEPVPPPQTVAEAADVLHPAESAELAALAPGPGAAAFARVWTRKEAYLKGTGVGLGADPAAEYVGSGPVPTDPAGWLLADVAVPAGHRAAVAVRMVRGASPPKPP</sequence>
<dbReference type="Proteomes" id="UP001180556">
    <property type="component" value="Unassembled WGS sequence"/>
</dbReference>
<dbReference type="InterPro" id="IPR008278">
    <property type="entry name" value="4-PPantetheinyl_Trfase_dom"/>
</dbReference>
<name>A0ABU2W0M5_9ACTN</name>